<proteinExistence type="predicted"/>
<dbReference type="Gene3D" id="2.60.120.10">
    <property type="entry name" value="Jelly Rolls"/>
    <property type="match status" value="1"/>
</dbReference>
<dbReference type="InterPro" id="IPR018488">
    <property type="entry name" value="cNMP-bd_CS"/>
</dbReference>
<name>A0A5J4SG62_9ZZZZ</name>
<dbReference type="PROSITE" id="PS50042">
    <property type="entry name" value="CNMP_BINDING_3"/>
    <property type="match status" value="1"/>
</dbReference>
<evidence type="ECO:0000259" key="1">
    <source>
        <dbReference type="PROSITE" id="PS50042"/>
    </source>
</evidence>
<feature type="domain" description="Cyclic nucleotide-binding" evidence="1">
    <location>
        <begin position="10"/>
        <end position="108"/>
    </location>
</feature>
<dbReference type="CDD" id="cd00038">
    <property type="entry name" value="CAP_ED"/>
    <property type="match status" value="1"/>
</dbReference>
<dbReference type="SUPFAM" id="SSF46785">
    <property type="entry name" value="Winged helix' DNA-binding domain"/>
    <property type="match status" value="1"/>
</dbReference>
<accession>A0A5J4SG62</accession>
<dbReference type="EMBL" id="SNRY01000195">
    <property type="protein sequence ID" value="KAA6344908.1"/>
    <property type="molecule type" value="Genomic_DNA"/>
</dbReference>
<dbReference type="GO" id="GO:0006355">
    <property type="term" value="P:regulation of DNA-templated transcription"/>
    <property type="evidence" value="ECO:0007669"/>
    <property type="project" value="InterPro"/>
</dbReference>
<protein>
    <recommendedName>
        <fullName evidence="1">Cyclic nucleotide-binding domain-containing protein</fullName>
    </recommendedName>
</protein>
<dbReference type="PROSITE" id="PS00888">
    <property type="entry name" value="CNMP_BINDING_1"/>
    <property type="match status" value="1"/>
</dbReference>
<evidence type="ECO:0000313" key="2">
    <source>
        <dbReference type="EMBL" id="KAA6344908.1"/>
    </source>
</evidence>
<comment type="caution">
    <text evidence="2">The sequence shown here is derived from an EMBL/GenBank/DDBJ whole genome shotgun (WGS) entry which is preliminary data.</text>
</comment>
<dbReference type="SUPFAM" id="SSF51206">
    <property type="entry name" value="cAMP-binding domain-like"/>
    <property type="match status" value="1"/>
</dbReference>
<dbReference type="InterPro" id="IPR036390">
    <property type="entry name" value="WH_DNA-bd_sf"/>
</dbReference>
<organism evidence="2">
    <name type="scientific">termite gut metagenome</name>
    <dbReference type="NCBI Taxonomy" id="433724"/>
    <lineage>
        <taxon>unclassified sequences</taxon>
        <taxon>metagenomes</taxon>
        <taxon>organismal metagenomes</taxon>
    </lineage>
</organism>
<reference evidence="2" key="1">
    <citation type="submission" date="2019-03" db="EMBL/GenBank/DDBJ databases">
        <title>Single cell metagenomics reveals metabolic interactions within the superorganism composed of flagellate Streblomastix strix and complex community of Bacteroidetes bacteria on its surface.</title>
        <authorList>
            <person name="Treitli S.C."/>
            <person name="Kolisko M."/>
            <person name="Husnik F."/>
            <person name="Keeling P."/>
            <person name="Hampl V."/>
        </authorList>
    </citation>
    <scope>NUCLEOTIDE SEQUENCE</scope>
    <source>
        <strain evidence="2">STM</strain>
    </source>
</reference>
<dbReference type="InterPro" id="IPR000595">
    <property type="entry name" value="cNMP-bd_dom"/>
</dbReference>
<dbReference type="GO" id="GO:0003677">
    <property type="term" value="F:DNA binding"/>
    <property type="evidence" value="ECO:0007669"/>
    <property type="project" value="UniProtKB-KW"/>
</dbReference>
<gene>
    <name evidence="2" type="ORF">EZS27_007504</name>
</gene>
<dbReference type="AlphaFoldDB" id="A0A5J4SG62"/>
<dbReference type="InterPro" id="IPR018490">
    <property type="entry name" value="cNMP-bd_dom_sf"/>
</dbReference>
<sequence>MYDTLLRLPLFQGICREDLTAIIEKVKLNFLKYEAGKQIVRSGERCDKLIFLLSGEITSSFSLKKDFAFVEYIQAPYPIEPYSLFGMDVYYASSYTACTDVDVLTIEKSFISNELFKYEIFRFNYLNIISNRMQILYSHLWKEMPTNTEDKIIRFLEMHIAIPNGKKLLKIKMKELAWFLDETRLNVSKALNVFQEKGLLTLHRKEIVIPKVELLIATGTQQRMMKNE</sequence>
<dbReference type="InterPro" id="IPR014710">
    <property type="entry name" value="RmlC-like_jellyroll"/>
</dbReference>